<dbReference type="EC" id="2.3.1.225" evidence="7"/>
<dbReference type="AlphaFoldDB" id="E3MSX9"/>
<keyword evidence="11" id="KW-1185">Reference proteome</keyword>
<dbReference type="KEGG" id="crq:GCK72_014247"/>
<keyword evidence="4 7" id="KW-1133">Transmembrane helix</keyword>
<protein>
    <recommendedName>
        <fullName evidence="7">Palmitoyltransferase</fullName>
        <ecNumber evidence="7">2.3.1.225</ecNumber>
    </recommendedName>
</protein>
<evidence type="ECO:0000256" key="2">
    <source>
        <dbReference type="ARBA" id="ARBA00022679"/>
    </source>
</evidence>
<dbReference type="RefSeq" id="XP_003100714.2">
    <property type="nucleotide sequence ID" value="XM_003100666.2"/>
</dbReference>
<feature type="transmembrane region" description="Helical" evidence="7">
    <location>
        <begin position="107"/>
        <end position="127"/>
    </location>
</feature>
<comment type="domain">
    <text evidence="7">The DHHC domain is required for palmitoyltransferase activity.</text>
</comment>
<keyword evidence="6 7" id="KW-0012">Acyltransferase</keyword>
<evidence type="ECO:0000256" key="7">
    <source>
        <dbReference type="RuleBase" id="RU079119"/>
    </source>
</evidence>
<organism evidence="11">
    <name type="scientific">Caenorhabditis remanei</name>
    <name type="common">Caenorhabditis vulgaris</name>
    <dbReference type="NCBI Taxonomy" id="31234"/>
    <lineage>
        <taxon>Eukaryota</taxon>
        <taxon>Metazoa</taxon>
        <taxon>Ecdysozoa</taxon>
        <taxon>Nematoda</taxon>
        <taxon>Chromadorea</taxon>
        <taxon>Rhabditida</taxon>
        <taxon>Rhabditina</taxon>
        <taxon>Rhabditomorpha</taxon>
        <taxon>Rhabditoidea</taxon>
        <taxon>Rhabditidae</taxon>
        <taxon>Peloderinae</taxon>
        <taxon>Caenorhabditis</taxon>
    </lineage>
</organism>
<dbReference type="PANTHER" id="PTHR12246">
    <property type="entry name" value="PALMITOYLTRANSFERASE ZDHHC16"/>
    <property type="match status" value="1"/>
</dbReference>
<feature type="transmembrane region" description="Helical" evidence="7">
    <location>
        <begin position="65"/>
        <end position="87"/>
    </location>
</feature>
<sequence>MGHTFRILRRRKSIVDERISIRQKKRVGLIKAYFQVSMSCDVVEAPDWPAPEAEVGEKTVFRRMFYFGTIFAFSTITMIGAVTTFFALQWMPVTSYMGLFNTLTFLLWNYLTIGNLFNASFFGPGYVPRGWKPANKEHEKKLQFCVPCDGFKVPRSHHCSKCNRCCMKMDHHCPWINNCVGHRNHQYFLRFLFFSVVGCIHATIIDGFALYHAFFAGWYQRYGDGTEPIILLTMYSFIALIFAIAMATAVALALTFLFVTQLRYVVRNRNGIEDYIHGKSLNMRKVHENDDEEEIEWIKSLGEWTYPYDLGWKRNCREVFIGLFDGRTRGNGTWWPVVEGCTQFTFTIDQLLQKQSKRGRARIITIGEDFDGTCCGSRRFGWKIWAKQPIIDGKCLKVSAGETIVATRGVSGWVYGFRESESRNKGWFPIAITNLKRNGDPKTEESASSEEDKTDDTVSSEEKKDQ</sequence>
<evidence type="ECO:0000256" key="5">
    <source>
        <dbReference type="ARBA" id="ARBA00023136"/>
    </source>
</evidence>
<dbReference type="GO" id="GO:0016020">
    <property type="term" value="C:membrane"/>
    <property type="evidence" value="ECO:0007669"/>
    <property type="project" value="UniProtKB-SubCell"/>
</dbReference>
<dbReference type="FunCoup" id="E3MSX9">
    <property type="interactions" value="2885"/>
</dbReference>
<dbReference type="InterPro" id="IPR001594">
    <property type="entry name" value="Palmitoyltrfase_DHHC"/>
</dbReference>
<dbReference type="OMA" id="GCIHAAI"/>
<keyword evidence="5 7" id="KW-0472">Membrane</keyword>
<dbReference type="HOGENOM" id="CLU_044394_0_0_1"/>
<dbReference type="OrthoDB" id="331948at2759"/>
<dbReference type="InParanoid" id="E3MSX9"/>
<dbReference type="eggNOG" id="KOG1314">
    <property type="taxonomic scope" value="Eukaryota"/>
</dbReference>
<comment type="similarity">
    <text evidence="7">Belongs to the DHHC palmitoyltransferase family.</text>
</comment>
<evidence type="ECO:0000256" key="1">
    <source>
        <dbReference type="ARBA" id="ARBA00004141"/>
    </source>
</evidence>
<feature type="region of interest" description="Disordered" evidence="8">
    <location>
        <begin position="436"/>
        <end position="466"/>
    </location>
</feature>
<evidence type="ECO:0000256" key="4">
    <source>
        <dbReference type="ARBA" id="ARBA00022989"/>
    </source>
</evidence>
<accession>E3MSX9</accession>
<evidence type="ECO:0000313" key="11">
    <source>
        <dbReference type="Proteomes" id="UP000008281"/>
    </source>
</evidence>
<evidence type="ECO:0000313" key="10">
    <source>
        <dbReference type="EMBL" id="EFP08479.1"/>
    </source>
</evidence>
<dbReference type="STRING" id="31234.E3MSX9"/>
<comment type="catalytic activity">
    <reaction evidence="7">
        <text>L-cysteinyl-[protein] + hexadecanoyl-CoA = S-hexadecanoyl-L-cysteinyl-[protein] + CoA</text>
        <dbReference type="Rhea" id="RHEA:36683"/>
        <dbReference type="Rhea" id="RHEA-COMP:10131"/>
        <dbReference type="Rhea" id="RHEA-COMP:11032"/>
        <dbReference type="ChEBI" id="CHEBI:29950"/>
        <dbReference type="ChEBI" id="CHEBI:57287"/>
        <dbReference type="ChEBI" id="CHEBI:57379"/>
        <dbReference type="ChEBI" id="CHEBI:74151"/>
        <dbReference type="EC" id="2.3.1.225"/>
    </reaction>
</comment>
<comment type="subcellular location">
    <subcellularLocation>
        <location evidence="1">Membrane</location>
        <topology evidence="1">Multi-pass membrane protein</topology>
    </subcellularLocation>
</comment>
<reference evidence="10" key="1">
    <citation type="submission" date="2007-07" db="EMBL/GenBank/DDBJ databases">
        <title>PCAP assembly of the Caenorhabditis remanei genome.</title>
        <authorList>
            <consortium name="The Caenorhabditis remanei Sequencing Consortium"/>
            <person name="Wilson R.K."/>
        </authorList>
    </citation>
    <scope>NUCLEOTIDE SEQUENCE [LARGE SCALE GENOMIC DNA]</scope>
    <source>
        <strain evidence="10">PB4641</strain>
    </source>
</reference>
<evidence type="ECO:0000256" key="3">
    <source>
        <dbReference type="ARBA" id="ARBA00022692"/>
    </source>
</evidence>
<evidence type="ECO:0000256" key="6">
    <source>
        <dbReference type="ARBA" id="ARBA00023315"/>
    </source>
</evidence>
<dbReference type="Proteomes" id="UP000008281">
    <property type="component" value="Unassembled WGS sequence"/>
</dbReference>
<proteinExistence type="inferred from homology"/>
<feature type="domain" description="Palmitoyltransferase DHHC" evidence="9">
    <location>
        <begin position="139"/>
        <end position="275"/>
    </location>
</feature>
<feature type="transmembrane region" description="Helical" evidence="7">
    <location>
        <begin position="191"/>
        <end position="214"/>
    </location>
</feature>
<dbReference type="InterPro" id="IPR039859">
    <property type="entry name" value="PFA4/ZDH16/20/ERF2-like"/>
</dbReference>
<evidence type="ECO:0000259" key="9">
    <source>
        <dbReference type="Pfam" id="PF01529"/>
    </source>
</evidence>
<dbReference type="CTD" id="9815795"/>
<name>E3MSX9_CAERE</name>
<keyword evidence="3 7" id="KW-0812">Transmembrane</keyword>
<dbReference type="PROSITE" id="PS50216">
    <property type="entry name" value="DHHC"/>
    <property type="match status" value="1"/>
</dbReference>
<dbReference type="GeneID" id="9815795"/>
<evidence type="ECO:0000256" key="8">
    <source>
        <dbReference type="SAM" id="MobiDB-lite"/>
    </source>
</evidence>
<keyword evidence="2 7" id="KW-0808">Transferase</keyword>
<gene>
    <name evidence="10" type="ORF">CRE_15497</name>
</gene>
<dbReference type="Pfam" id="PF01529">
    <property type="entry name" value="DHHC"/>
    <property type="match status" value="1"/>
</dbReference>
<dbReference type="GO" id="GO:0019706">
    <property type="term" value="F:protein-cysteine S-palmitoyltransferase activity"/>
    <property type="evidence" value="ECO:0007669"/>
    <property type="project" value="UniProtKB-EC"/>
</dbReference>
<dbReference type="EMBL" id="DS268474">
    <property type="protein sequence ID" value="EFP08479.1"/>
    <property type="molecule type" value="Genomic_DNA"/>
</dbReference>
<feature type="transmembrane region" description="Helical" evidence="7">
    <location>
        <begin position="234"/>
        <end position="259"/>
    </location>
</feature>